<evidence type="ECO:0000313" key="2">
    <source>
        <dbReference type="EMBL" id="SEF84607.1"/>
    </source>
</evidence>
<dbReference type="RefSeq" id="WP_103915776.1">
    <property type="nucleotide sequence ID" value="NZ_FNUV01000004.1"/>
</dbReference>
<gene>
    <name evidence="2" type="ORF">SAMN05216354_1860</name>
</gene>
<dbReference type="Pfam" id="PF19529">
    <property type="entry name" value="DUF6057"/>
    <property type="match status" value="2"/>
</dbReference>
<feature type="transmembrane region" description="Helical" evidence="1">
    <location>
        <begin position="57"/>
        <end position="86"/>
    </location>
</feature>
<accession>A0A1H5VDQ6</accession>
<keyword evidence="1" id="KW-0472">Membrane</keyword>
<evidence type="ECO:0000313" key="3">
    <source>
        <dbReference type="Proteomes" id="UP000236735"/>
    </source>
</evidence>
<sequence>MIIKSHWKMMMAISFAFIIFCFWCFLYPHAVVGQERLFVWDAEFWQEYGIYQYIRDFFLQFFHFAWLGALLLALVCLMAQGLTWWLLSLIKRCSWKNYLYIVSFVPALCVWYMSYIKLDVNNEELEYDLMQRKGQWEQIIQKSDHRFPQSLACQYVARMAKHQTGRIGDGDMFSDLALSNNAMSSMTSAYMMSDVYMYAGLVNLAQRASFEAMASIEDFSMSGRALQRLTETALITGQYRVARKYISILDKTVYYHDFAKRMKVMADDPSLIDHHPIYGSLRKAYEHTKDVLFD</sequence>
<keyword evidence="1" id="KW-0812">Transmembrane</keyword>
<proteinExistence type="predicted"/>
<dbReference type="EMBL" id="FNUV01000004">
    <property type="protein sequence ID" value="SEF84607.1"/>
    <property type="molecule type" value="Genomic_DNA"/>
</dbReference>
<reference evidence="2 3" key="1">
    <citation type="submission" date="2016-10" db="EMBL/GenBank/DDBJ databases">
        <authorList>
            <person name="de Groot N.N."/>
        </authorList>
    </citation>
    <scope>NUCLEOTIDE SEQUENCE [LARGE SCALE GENOMIC DNA]</scope>
    <source>
        <strain evidence="2 3">AR32</strain>
    </source>
</reference>
<keyword evidence="1" id="KW-1133">Transmembrane helix</keyword>
<name>A0A1H5VDQ6_XYLRU</name>
<dbReference type="Proteomes" id="UP000236735">
    <property type="component" value="Unassembled WGS sequence"/>
</dbReference>
<organism evidence="2 3">
    <name type="scientific">Xylanibacter ruminicola</name>
    <name type="common">Prevotella ruminicola</name>
    <dbReference type="NCBI Taxonomy" id="839"/>
    <lineage>
        <taxon>Bacteria</taxon>
        <taxon>Pseudomonadati</taxon>
        <taxon>Bacteroidota</taxon>
        <taxon>Bacteroidia</taxon>
        <taxon>Bacteroidales</taxon>
        <taxon>Prevotellaceae</taxon>
        <taxon>Xylanibacter</taxon>
    </lineage>
</organism>
<feature type="transmembrane region" description="Helical" evidence="1">
    <location>
        <begin position="98"/>
        <end position="116"/>
    </location>
</feature>
<dbReference type="AlphaFoldDB" id="A0A1H5VDQ6"/>
<evidence type="ECO:0000256" key="1">
    <source>
        <dbReference type="SAM" id="Phobius"/>
    </source>
</evidence>
<dbReference type="InterPro" id="IPR045692">
    <property type="entry name" value="DUF6057"/>
</dbReference>
<protein>
    <submittedName>
        <fullName evidence="2">Uncharacterized protein</fullName>
    </submittedName>
</protein>